<dbReference type="GO" id="GO:0006310">
    <property type="term" value="P:DNA recombination"/>
    <property type="evidence" value="ECO:0007669"/>
    <property type="project" value="InterPro"/>
</dbReference>
<evidence type="ECO:0000313" key="13">
    <source>
        <dbReference type="Proteomes" id="UP000271031"/>
    </source>
</evidence>
<keyword evidence="4" id="KW-0547">Nucleotide-binding</keyword>
<evidence type="ECO:0000256" key="8">
    <source>
        <dbReference type="ARBA" id="ARBA00033408"/>
    </source>
</evidence>
<comment type="function">
    <text evidence="1 9">May be involved in recombinational repair of damaged DNA.</text>
</comment>
<dbReference type="Proteomes" id="UP000271031">
    <property type="component" value="Unassembled WGS sequence"/>
</dbReference>
<comment type="similarity">
    <text evidence="2 9">Belongs to the RecN family.</text>
</comment>
<dbReference type="GO" id="GO:0043590">
    <property type="term" value="C:bacterial nucleoid"/>
    <property type="evidence" value="ECO:0007669"/>
    <property type="project" value="TreeGrafter"/>
</dbReference>
<name>A0A3M8D0N6_9BACL</name>
<keyword evidence="7 9" id="KW-0234">DNA repair</keyword>
<dbReference type="FunFam" id="3.40.50.300:FF:000319">
    <property type="entry name" value="DNA repair protein RecN"/>
    <property type="match status" value="1"/>
</dbReference>
<feature type="coiled-coil region" evidence="10">
    <location>
        <begin position="300"/>
        <end position="358"/>
    </location>
</feature>
<evidence type="ECO:0000256" key="2">
    <source>
        <dbReference type="ARBA" id="ARBA00009441"/>
    </source>
</evidence>
<accession>A0A3M8D0N6</accession>
<keyword evidence="5 9" id="KW-0227">DNA damage</keyword>
<dbReference type="GO" id="GO:0009432">
    <property type="term" value="P:SOS response"/>
    <property type="evidence" value="ECO:0007669"/>
    <property type="project" value="TreeGrafter"/>
</dbReference>
<reference evidence="12 13" key="1">
    <citation type="submission" date="2018-10" db="EMBL/GenBank/DDBJ databases">
        <title>Phylogenomics of Brevibacillus.</title>
        <authorList>
            <person name="Dunlap C."/>
        </authorList>
    </citation>
    <scope>NUCLEOTIDE SEQUENCE [LARGE SCALE GENOMIC DNA]</scope>
    <source>
        <strain evidence="12 13">JCM 15716</strain>
    </source>
</reference>
<proteinExistence type="inferred from homology"/>
<dbReference type="InterPro" id="IPR027417">
    <property type="entry name" value="P-loop_NTPase"/>
</dbReference>
<evidence type="ECO:0000256" key="9">
    <source>
        <dbReference type="PIRNR" id="PIRNR003128"/>
    </source>
</evidence>
<sequence>MLLELTIRNFAIIKQVAISFRKGLNILTGETGAGKSIIIDSLGLLLGERASADFVRYGEKRAEVEGLFELPANHPAIAICESFGVYIEADGMVVVRRDISAQGKSIIRVNGQLITLAMLRELGPWLVTVHGQHDTHDLMHAEKHINWLDAYGEQALSSVKREYGTLYSSYRKLKQDMERMAKNERELVQRIDLLSYQLSEIENASLQPGEDEKLAAQRKKWLHVEKVSKGVRSAYTALSGDQRGMDWLGHAMGELERLQQYDESLGPIIEAVQAAYYQVEDAVGLLRQFGNHLDFDPRQLEELEQRLDLLQMLKRKYGKNVDDILEYAASISDELDEMQHYEERLSQLGKRLQELAADLSIEAMELSMVRRECATKLACEIEQQLKELFMDRARFAIEVRQIEDEDGIEIEGIKRSVDASGIDQVEFMIAPNPGEPMRPLAKIASGGELSRIMLAIKTILADKEQVGTLIFDEVDTGVSGRAAQAIAEKLAQVAQNRQVLCITHLPQVAALADAHFLIRKEIKEDATETIVDRLPESGRVQELARMLGGAQITEKAEEHAKEMIQMGKQRKAVNYS</sequence>
<organism evidence="12 13">
    <name type="scientific">Brevibacillus fluminis</name>
    <dbReference type="NCBI Taxonomy" id="511487"/>
    <lineage>
        <taxon>Bacteria</taxon>
        <taxon>Bacillati</taxon>
        <taxon>Bacillota</taxon>
        <taxon>Bacilli</taxon>
        <taxon>Bacillales</taxon>
        <taxon>Paenibacillaceae</taxon>
        <taxon>Brevibacillus</taxon>
    </lineage>
</organism>
<dbReference type="EMBL" id="RHHQ01000023">
    <property type="protein sequence ID" value="RNB81131.1"/>
    <property type="molecule type" value="Genomic_DNA"/>
</dbReference>
<evidence type="ECO:0000256" key="3">
    <source>
        <dbReference type="ARBA" id="ARBA00021315"/>
    </source>
</evidence>
<dbReference type="CDD" id="cd03241">
    <property type="entry name" value="ABC_RecN"/>
    <property type="match status" value="2"/>
</dbReference>
<keyword evidence="13" id="KW-1185">Reference proteome</keyword>
<dbReference type="FunFam" id="3.40.50.300:FF:000356">
    <property type="entry name" value="DNA repair protein RecN"/>
    <property type="match status" value="1"/>
</dbReference>
<feature type="domain" description="RecF/RecN/SMC N-terminal" evidence="11">
    <location>
        <begin position="2"/>
        <end position="520"/>
    </location>
</feature>
<dbReference type="PANTHER" id="PTHR11059:SF0">
    <property type="entry name" value="DNA REPAIR PROTEIN RECN"/>
    <property type="match status" value="1"/>
</dbReference>
<dbReference type="PANTHER" id="PTHR11059">
    <property type="entry name" value="DNA REPAIR PROTEIN RECN"/>
    <property type="match status" value="1"/>
</dbReference>
<evidence type="ECO:0000256" key="1">
    <source>
        <dbReference type="ARBA" id="ARBA00003618"/>
    </source>
</evidence>
<evidence type="ECO:0000313" key="12">
    <source>
        <dbReference type="EMBL" id="RNB81131.1"/>
    </source>
</evidence>
<evidence type="ECO:0000256" key="10">
    <source>
        <dbReference type="SAM" id="Coils"/>
    </source>
</evidence>
<evidence type="ECO:0000256" key="7">
    <source>
        <dbReference type="ARBA" id="ARBA00023204"/>
    </source>
</evidence>
<dbReference type="GO" id="GO:0006281">
    <property type="term" value="P:DNA repair"/>
    <property type="evidence" value="ECO:0007669"/>
    <property type="project" value="UniProtKB-KW"/>
</dbReference>
<dbReference type="AlphaFoldDB" id="A0A3M8D0N6"/>
<dbReference type="PIRSF" id="PIRSF003128">
    <property type="entry name" value="RecN"/>
    <property type="match status" value="1"/>
</dbReference>
<evidence type="ECO:0000256" key="6">
    <source>
        <dbReference type="ARBA" id="ARBA00022840"/>
    </source>
</evidence>
<dbReference type="InterPro" id="IPR004604">
    <property type="entry name" value="DNA_recomb/repair_RecN"/>
</dbReference>
<dbReference type="GO" id="GO:0005524">
    <property type="term" value="F:ATP binding"/>
    <property type="evidence" value="ECO:0007669"/>
    <property type="project" value="UniProtKB-KW"/>
</dbReference>
<gene>
    <name evidence="12" type="primary">recN</name>
    <name evidence="12" type="ORF">EDM56_25745</name>
</gene>
<evidence type="ECO:0000256" key="5">
    <source>
        <dbReference type="ARBA" id="ARBA00022763"/>
    </source>
</evidence>
<protein>
    <recommendedName>
        <fullName evidence="3 9">DNA repair protein RecN</fullName>
    </recommendedName>
    <alternativeName>
        <fullName evidence="8 9">Recombination protein N</fullName>
    </alternativeName>
</protein>
<dbReference type="Gene3D" id="3.40.50.300">
    <property type="entry name" value="P-loop containing nucleotide triphosphate hydrolases"/>
    <property type="match status" value="2"/>
</dbReference>
<dbReference type="NCBIfam" id="NF008121">
    <property type="entry name" value="PRK10869.1"/>
    <property type="match status" value="1"/>
</dbReference>
<dbReference type="InterPro" id="IPR003395">
    <property type="entry name" value="RecF/RecN/SMC_N"/>
</dbReference>
<dbReference type="SUPFAM" id="SSF52540">
    <property type="entry name" value="P-loop containing nucleoside triphosphate hydrolases"/>
    <property type="match status" value="1"/>
</dbReference>
<evidence type="ECO:0000256" key="4">
    <source>
        <dbReference type="ARBA" id="ARBA00022741"/>
    </source>
</evidence>
<dbReference type="OrthoDB" id="9806954at2"/>
<comment type="caution">
    <text evidence="12">The sequence shown here is derived from an EMBL/GenBank/DDBJ whole genome shotgun (WGS) entry which is preliminary data.</text>
</comment>
<dbReference type="Pfam" id="PF02463">
    <property type="entry name" value="SMC_N"/>
    <property type="match status" value="1"/>
</dbReference>
<keyword evidence="10" id="KW-0175">Coiled coil</keyword>
<keyword evidence="6" id="KW-0067">ATP-binding</keyword>
<dbReference type="RefSeq" id="WP_122920812.1">
    <property type="nucleotide sequence ID" value="NZ_RHHQ01000023.1"/>
</dbReference>
<evidence type="ECO:0000259" key="11">
    <source>
        <dbReference type="Pfam" id="PF02463"/>
    </source>
</evidence>
<dbReference type="NCBIfam" id="TIGR00634">
    <property type="entry name" value="recN"/>
    <property type="match status" value="1"/>
</dbReference>